<reference evidence="1" key="1">
    <citation type="journal article" date="2015" name="Nature">
        <title>rRNA introns, odd ribosomes, and small enigmatic genomes across a large radiation of phyla.</title>
        <authorList>
            <person name="Brown C.T."/>
            <person name="Hug L.A."/>
            <person name="Thomas B.C."/>
            <person name="Sharon I."/>
            <person name="Castelle C.J."/>
            <person name="Singh A."/>
            <person name="Wilkins M.J."/>
            <person name="Williams K.H."/>
            <person name="Banfield J.F."/>
        </authorList>
    </citation>
    <scope>NUCLEOTIDE SEQUENCE [LARGE SCALE GENOMIC DNA]</scope>
</reference>
<comment type="caution">
    <text evidence="1">The sequence shown here is derived from an EMBL/GenBank/DDBJ whole genome shotgun (WGS) entry which is preliminary data.</text>
</comment>
<protein>
    <submittedName>
        <fullName evidence="1">Uncharacterized protein</fullName>
    </submittedName>
</protein>
<dbReference type="STRING" id="1618345.UT18_C0001G0015"/>
<organism evidence="1 2">
    <name type="scientific">candidate division CPR2 bacterium GW2011_GWC2_39_10</name>
    <dbReference type="NCBI Taxonomy" id="1618345"/>
    <lineage>
        <taxon>Bacteria</taxon>
        <taxon>Bacteria division CPR2</taxon>
    </lineage>
</organism>
<dbReference type="EMBL" id="LBVV01000001">
    <property type="protein sequence ID" value="KKQ95428.1"/>
    <property type="molecule type" value="Genomic_DNA"/>
</dbReference>
<name>A0A0G0LU02_UNCC2</name>
<evidence type="ECO:0000313" key="2">
    <source>
        <dbReference type="Proteomes" id="UP000034207"/>
    </source>
</evidence>
<proteinExistence type="predicted"/>
<gene>
    <name evidence="1" type="ORF">UT18_C0001G0015</name>
</gene>
<sequence>MRNINPLKNIFLGLAVVLILFTTFVFNFSMPSSSISRTKDQQVLGVQTSILDENKNNVLWSGAVKVGENLNSIIFPNDSYEYIYETIKIGNKLSLKRLDSGAEVTSAVTSFYDLCQSKSACEDRLDISFDDTIKAVTQNRPATLMVEIYE</sequence>
<evidence type="ECO:0000313" key="1">
    <source>
        <dbReference type="EMBL" id="KKQ95428.1"/>
    </source>
</evidence>
<dbReference type="Proteomes" id="UP000034207">
    <property type="component" value="Unassembled WGS sequence"/>
</dbReference>
<dbReference type="AlphaFoldDB" id="A0A0G0LU02"/>
<accession>A0A0G0LU02</accession>